<dbReference type="EC" id="4.1.2.19" evidence="4"/>
<dbReference type="RefSeq" id="WP_262095359.1">
    <property type="nucleotide sequence ID" value="NZ_JAOEGN010000001.1"/>
</dbReference>
<dbReference type="InterPro" id="IPR050197">
    <property type="entry name" value="Aldolase_class_II_sugar_metab"/>
</dbReference>
<dbReference type="Proteomes" id="UP001209076">
    <property type="component" value="Unassembled WGS sequence"/>
</dbReference>
<dbReference type="InterPro" id="IPR001303">
    <property type="entry name" value="Aldolase_II/adducin_N"/>
</dbReference>
<keyword evidence="5" id="KW-1185">Reference proteome</keyword>
<dbReference type="SUPFAM" id="SSF53639">
    <property type="entry name" value="AraD/HMP-PK domain-like"/>
    <property type="match status" value="1"/>
</dbReference>
<organism evidence="4 5">
    <name type="scientific">Paracholeplasma vituli</name>
    <dbReference type="NCBI Taxonomy" id="69473"/>
    <lineage>
        <taxon>Bacteria</taxon>
        <taxon>Bacillati</taxon>
        <taxon>Mycoplasmatota</taxon>
        <taxon>Mollicutes</taxon>
        <taxon>Acholeplasmatales</taxon>
        <taxon>Acholeplasmataceae</taxon>
        <taxon>Paracholeplasma</taxon>
    </lineage>
</organism>
<protein>
    <submittedName>
        <fullName evidence="4">Rhamnulose-1-phosphate aldolase</fullName>
        <ecNumber evidence="4">4.1.2.19</ecNumber>
    </submittedName>
</protein>
<dbReference type="PANTHER" id="PTHR22789">
    <property type="entry name" value="FUCULOSE PHOSPHATE ALDOLASE"/>
    <property type="match status" value="1"/>
</dbReference>
<keyword evidence="2 4" id="KW-0456">Lyase</keyword>
<evidence type="ECO:0000256" key="2">
    <source>
        <dbReference type="ARBA" id="ARBA00023239"/>
    </source>
</evidence>
<keyword evidence="1" id="KW-0479">Metal-binding</keyword>
<reference evidence="5" key="1">
    <citation type="submission" date="2023-07" db="EMBL/GenBank/DDBJ databases">
        <title>Novel Mycoplasma species identified in domestic and wild animals.</title>
        <authorList>
            <person name="Volokhov D.V."/>
            <person name="Furtak V.A."/>
            <person name="Zagorodnyaya T.A."/>
        </authorList>
    </citation>
    <scope>NUCLEOTIDE SEQUENCE [LARGE SCALE GENOMIC DNA]</scope>
    <source>
        <strain evidence="5">92-19</strain>
    </source>
</reference>
<dbReference type="SMART" id="SM01007">
    <property type="entry name" value="Aldolase_II"/>
    <property type="match status" value="1"/>
</dbReference>
<dbReference type="Pfam" id="PF00596">
    <property type="entry name" value="Aldolase_II"/>
    <property type="match status" value="1"/>
</dbReference>
<dbReference type="GO" id="GO:0008994">
    <property type="term" value="F:rhamnulose-1-phosphate aldolase activity"/>
    <property type="evidence" value="ECO:0007669"/>
    <property type="project" value="UniProtKB-EC"/>
</dbReference>
<dbReference type="PANTHER" id="PTHR22789:SF0">
    <property type="entry name" value="3-OXO-TETRONATE 4-PHOSPHATE DECARBOXYLASE-RELATED"/>
    <property type="match status" value="1"/>
</dbReference>
<evidence type="ECO:0000259" key="3">
    <source>
        <dbReference type="SMART" id="SM01007"/>
    </source>
</evidence>
<proteinExistence type="predicted"/>
<comment type="caution">
    <text evidence="4">The sequence shown here is derived from an EMBL/GenBank/DDBJ whole genome shotgun (WGS) entry which is preliminary data.</text>
</comment>
<dbReference type="InterPro" id="IPR036409">
    <property type="entry name" value="Aldolase_II/adducin_N_sf"/>
</dbReference>
<accession>A0ABT2PWM4</accession>
<evidence type="ECO:0000313" key="5">
    <source>
        <dbReference type="Proteomes" id="UP001209076"/>
    </source>
</evidence>
<sequence>MKNILESKFIQEFSNVIDRMYLLGWDERNAGNVSFILDQAELSLYLDLSKPGRLYPLQINAKALAGKYLLVTGSGKYFKNVKEHPEANSCIVKVTENGDHVEILWGLKPTERPTSELSTHLASHISRLEIDPTHRVIIHTHTTYTNMMSAITELDEKTFSKALWGLNTENIIIFPEGIGIIPWEIPGNGIIGKNTADKFKTFKIVLWPLHGVVACGDTLDSTFGLVETVEKAAMTYLTIKPFSNHKLISDEDLLRLAKAFNVKPNEAFIK</sequence>
<dbReference type="EMBL" id="JAOEGN010000001">
    <property type="protein sequence ID" value="MCU0104147.1"/>
    <property type="molecule type" value="Genomic_DNA"/>
</dbReference>
<evidence type="ECO:0000313" key="4">
    <source>
        <dbReference type="EMBL" id="MCU0104147.1"/>
    </source>
</evidence>
<gene>
    <name evidence="4" type="primary">rhaD</name>
    <name evidence="4" type="ORF">N7603_00535</name>
</gene>
<feature type="domain" description="Class II aldolase/adducin N-terminal" evidence="3">
    <location>
        <begin position="11"/>
        <end position="237"/>
    </location>
</feature>
<dbReference type="Gene3D" id="3.40.225.10">
    <property type="entry name" value="Class II aldolase/adducin N-terminal domain"/>
    <property type="match status" value="1"/>
</dbReference>
<evidence type="ECO:0000256" key="1">
    <source>
        <dbReference type="ARBA" id="ARBA00022723"/>
    </source>
</evidence>
<dbReference type="NCBIfam" id="NF002963">
    <property type="entry name" value="PRK03634.1"/>
    <property type="match status" value="1"/>
</dbReference>
<name>A0ABT2PWM4_9MOLU</name>